<evidence type="ECO:0000256" key="1">
    <source>
        <dbReference type="SAM" id="SignalP"/>
    </source>
</evidence>
<keyword evidence="1" id="KW-0732">Signal</keyword>
<feature type="chain" id="PRO_5005188548" evidence="1">
    <location>
        <begin position="18"/>
        <end position="178"/>
    </location>
</feature>
<reference evidence="2" key="1">
    <citation type="submission" date="2014-11" db="EMBL/GenBank/DDBJ databases">
        <authorList>
            <person name="Otto D Thomas"/>
            <person name="Naeem Raeece"/>
        </authorList>
    </citation>
    <scope>NUCLEOTIDE SEQUENCE</scope>
</reference>
<dbReference type="EMBL" id="CDMZ01000248">
    <property type="protein sequence ID" value="CEM10098.1"/>
    <property type="molecule type" value="Genomic_DNA"/>
</dbReference>
<proteinExistence type="predicted"/>
<sequence>MRIVGFLLLSLVSSVSGAIDVSEAVTDIAKQGGHVDHPEEGHVELPEEGHVDHPEEGHVVVPEEGHVDHPEEGHVVVPEEGHVDFPDKSVTEGHGNLRRLQRTEPKVAPIGPGASTRSCSCYCCTPDGATIHSCGPVKVFAGPVTVTAFCNTFASDTACSNAYASTCRNQGFSLIDSV</sequence>
<gene>
    <name evidence="2" type="ORF">Cvel_16092</name>
</gene>
<dbReference type="AlphaFoldDB" id="A0A0G4FB50"/>
<protein>
    <submittedName>
        <fullName evidence="2">Uncharacterized protein</fullName>
    </submittedName>
</protein>
<accession>A0A0G4FB50</accession>
<evidence type="ECO:0000313" key="2">
    <source>
        <dbReference type="EMBL" id="CEM10098.1"/>
    </source>
</evidence>
<dbReference type="VEuPathDB" id="CryptoDB:Cvel_16092"/>
<name>A0A0G4FB50_9ALVE</name>
<organism evidence="2">
    <name type="scientific">Chromera velia CCMP2878</name>
    <dbReference type="NCBI Taxonomy" id="1169474"/>
    <lineage>
        <taxon>Eukaryota</taxon>
        <taxon>Sar</taxon>
        <taxon>Alveolata</taxon>
        <taxon>Colpodellida</taxon>
        <taxon>Chromeraceae</taxon>
        <taxon>Chromera</taxon>
    </lineage>
</organism>
<feature type="signal peptide" evidence="1">
    <location>
        <begin position="1"/>
        <end position="17"/>
    </location>
</feature>